<dbReference type="InterPro" id="IPR027417">
    <property type="entry name" value="P-loop_NTPase"/>
</dbReference>
<accession>A0A5C3Q518</accession>
<dbReference type="EMBL" id="ML178884">
    <property type="protein sequence ID" value="TFK95470.1"/>
    <property type="molecule type" value="Genomic_DNA"/>
</dbReference>
<dbReference type="SUPFAM" id="SSF52540">
    <property type="entry name" value="P-loop containing nucleoside triphosphate hydrolases"/>
    <property type="match status" value="1"/>
</dbReference>
<proteinExistence type="predicted"/>
<name>A0A5C3Q518_9AGAR</name>
<organism evidence="2 3">
    <name type="scientific">Pterulicium gracile</name>
    <dbReference type="NCBI Taxonomy" id="1884261"/>
    <lineage>
        <taxon>Eukaryota</taxon>
        <taxon>Fungi</taxon>
        <taxon>Dikarya</taxon>
        <taxon>Basidiomycota</taxon>
        <taxon>Agaricomycotina</taxon>
        <taxon>Agaricomycetes</taxon>
        <taxon>Agaricomycetidae</taxon>
        <taxon>Agaricales</taxon>
        <taxon>Pleurotineae</taxon>
        <taxon>Pterulaceae</taxon>
        <taxon>Pterulicium</taxon>
    </lineage>
</organism>
<protein>
    <recommendedName>
        <fullName evidence="1">NadR/Ttd14 AAA domain-containing protein</fullName>
    </recommendedName>
</protein>
<evidence type="ECO:0000313" key="2">
    <source>
        <dbReference type="EMBL" id="TFK95470.1"/>
    </source>
</evidence>
<evidence type="ECO:0000259" key="1">
    <source>
        <dbReference type="Pfam" id="PF13521"/>
    </source>
</evidence>
<dbReference type="Gene3D" id="3.40.50.300">
    <property type="entry name" value="P-loop containing nucleotide triphosphate hydrolases"/>
    <property type="match status" value="1"/>
</dbReference>
<dbReference type="Pfam" id="PF13521">
    <property type="entry name" value="AAA_28"/>
    <property type="match status" value="1"/>
</dbReference>
<evidence type="ECO:0000313" key="3">
    <source>
        <dbReference type="Proteomes" id="UP000305067"/>
    </source>
</evidence>
<gene>
    <name evidence="2" type="ORF">BDV98DRAFT_577712</name>
</gene>
<reference evidence="2 3" key="1">
    <citation type="journal article" date="2019" name="Nat. Ecol. Evol.">
        <title>Megaphylogeny resolves global patterns of mushroom evolution.</title>
        <authorList>
            <person name="Varga T."/>
            <person name="Krizsan K."/>
            <person name="Foldi C."/>
            <person name="Dima B."/>
            <person name="Sanchez-Garcia M."/>
            <person name="Sanchez-Ramirez S."/>
            <person name="Szollosi G.J."/>
            <person name="Szarkandi J.G."/>
            <person name="Papp V."/>
            <person name="Albert L."/>
            <person name="Andreopoulos W."/>
            <person name="Angelini C."/>
            <person name="Antonin V."/>
            <person name="Barry K.W."/>
            <person name="Bougher N.L."/>
            <person name="Buchanan P."/>
            <person name="Buyck B."/>
            <person name="Bense V."/>
            <person name="Catcheside P."/>
            <person name="Chovatia M."/>
            <person name="Cooper J."/>
            <person name="Damon W."/>
            <person name="Desjardin D."/>
            <person name="Finy P."/>
            <person name="Geml J."/>
            <person name="Haridas S."/>
            <person name="Hughes K."/>
            <person name="Justo A."/>
            <person name="Karasinski D."/>
            <person name="Kautmanova I."/>
            <person name="Kiss B."/>
            <person name="Kocsube S."/>
            <person name="Kotiranta H."/>
            <person name="LaButti K.M."/>
            <person name="Lechner B.E."/>
            <person name="Liimatainen K."/>
            <person name="Lipzen A."/>
            <person name="Lukacs Z."/>
            <person name="Mihaltcheva S."/>
            <person name="Morgado L.N."/>
            <person name="Niskanen T."/>
            <person name="Noordeloos M.E."/>
            <person name="Ohm R.A."/>
            <person name="Ortiz-Santana B."/>
            <person name="Ovrebo C."/>
            <person name="Racz N."/>
            <person name="Riley R."/>
            <person name="Savchenko A."/>
            <person name="Shiryaev A."/>
            <person name="Soop K."/>
            <person name="Spirin V."/>
            <person name="Szebenyi C."/>
            <person name="Tomsovsky M."/>
            <person name="Tulloss R.E."/>
            <person name="Uehling J."/>
            <person name="Grigoriev I.V."/>
            <person name="Vagvolgyi C."/>
            <person name="Papp T."/>
            <person name="Martin F.M."/>
            <person name="Miettinen O."/>
            <person name="Hibbett D.S."/>
            <person name="Nagy L.G."/>
        </authorList>
    </citation>
    <scope>NUCLEOTIDE SEQUENCE [LARGE SCALE GENOMIC DNA]</scope>
    <source>
        <strain evidence="2 3">CBS 309.79</strain>
    </source>
</reference>
<dbReference type="OrthoDB" id="6118920at2759"/>
<dbReference type="AlphaFoldDB" id="A0A5C3Q518"/>
<keyword evidence="3" id="KW-1185">Reference proteome</keyword>
<sequence>MNSSSHQVNAIYVIGPSSTGKTTLCDAVASALRLPSEAFVKEVAWTVMRETGFSRRDVSVLAMQETILEAQIRREGQAALFVEQQLDPTQKLLLSDRSAIDPVIYACITAPTDEDAHGRKKALFARQDFSTDALPRYKAPNSRFFLLRPVEGWLTDDGVSSLGDHAR</sequence>
<dbReference type="Proteomes" id="UP000305067">
    <property type="component" value="Unassembled WGS sequence"/>
</dbReference>
<dbReference type="InterPro" id="IPR038727">
    <property type="entry name" value="NadR/Ttd14_AAA_dom"/>
</dbReference>
<feature type="domain" description="NadR/Ttd14 AAA" evidence="1">
    <location>
        <begin position="11"/>
        <end position="159"/>
    </location>
</feature>